<feature type="compositionally biased region" description="Basic and acidic residues" evidence="1">
    <location>
        <begin position="257"/>
        <end position="267"/>
    </location>
</feature>
<gene>
    <name evidence="2" type="ORF">N656DRAFT_69871</name>
</gene>
<evidence type="ECO:0000313" key="3">
    <source>
        <dbReference type="Proteomes" id="UP001302812"/>
    </source>
</evidence>
<dbReference type="RefSeq" id="XP_064670215.1">
    <property type="nucleotide sequence ID" value="XM_064810730.1"/>
</dbReference>
<evidence type="ECO:0000313" key="2">
    <source>
        <dbReference type="EMBL" id="KAK4112645.1"/>
    </source>
</evidence>
<sequence>MAEIDATALTALIISLVALVVAVGQILQQYVATADGYRRCLPSVMGQWGTKSERRWRFMEFRFETIYYVPSISVGPPGVVVADSKSISELRQKDWRKIDLSNSTYTLKSIEPLINDTEEHKRKYGDYGAMVCWVAFLERLYERQKEIEDAFEWWWPAPESKDFQRHVNTMPTIPCVRILRRSWDFMPPEVVRPLCETTISDIALLVLRLGMSWKEFNPANRKLRAEGPGSLITSRYVPSVGLCLEYITTGYAKVSKEPIRPTTDRPKAAGIQGDPAPDQVGPVIEVNSKTNKSRATISSYQSKSTRESPSLGPVLLNSFLPVDGVSYFLFGIVPGNDSLSCFSRPLGTLNEIKEFLDFLDSTAEKSSNLPGLLVEAMKHREGWIPGFNDIIPITAPKLGRKSSPLCNLPMPNTYSAGVLRTEEGLFTFCERLKEYVEEHPSKQLKSIQDFVEKLEKHIEWKANDSVWASISPAEHISPQEAYNARKGFHVLVHDALDEAEKHLRLINVDPHGSIHNHKTELKHGFCYDTLVVEHLRMSITSYKTAMYNMDKTPMPKHWKGMDKGRSWLSACMNQYWDELEELAKSVEKITVPPDRIRVEPDYRLLVVDAWVTMIFRAFCWHHCHRLVAVKIVLPSEWHGSRMPVYIG</sequence>
<feature type="region of interest" description="Disordered" evidence="1">
    <location>
        <begin position="290"/>
        <end position="309"/>
    </location>
</feature>
<dbReference type="Proteomes" id="UP001302812">
    <property type="component" value="Unassembled WGS sequence"/>
</dbReference>
<dbReference type="AlphaFoldDB" id="A0AAN6TEK7"/>
<protein>
    <submittedName>
        <fullName evidence="2">Uncharacterized protein</fullName>
    </submittedName>
</protein>
<accession>A0AAN6TEK7</accession>
<dbReference type="GeneID" id="89934855"/>
<organism evidence="2 3">
    <name type="scientific">Canariomyces notabilis</name>
    <dbReference type="NCBI Taxonomy" id="2074819"/>
    <lineage>
        <taxon>Eukaryota</taxon>
        <taxon>Fungi</taxon>
        <taxon>Dikarya</taxon>
        <taxon>Ascomycota</taxon>
        <taxon>Pezizomycotina</taxon>
        <taxon>Sordariomycetes</taxon>
        <taxon>Sordariomycetidae</taxon>
        <taxon>Sordariales</taxon>
        <taxon>Chaetomiaceae</taxon>
        <taxon>Canariomyces</taxon>
    </lineage>
</organism>
<proteinExistence type="predicted"/>
<reference evidence="2" key="2">
    <citation type="submission" date="2023-05" db="EMBL/GenBank/DDBJ databases">
        <authorList>
            <consortium name="Lawrence Berkeley National Laboratory"/>
            <person name="Steindorff A."/>
            <person name="Hensen N."/>
            <person name="Bonometti L."/>
            <person name="Westerberg I."/>
            <person name="Brannstrom I.O."/>
            <person name="Guillou S."/>
            <person name="Cros-Aarteil S."/>
            <person name="Calhoun S."/>
            <person name="Haridas S."/>
            <person name="Kuo A."/>
            <person name="Mondo S."/>
            <person name="Pangilinan J."/>
            <person name="Riley R."/>
            <person name="Labutti K."/>
            <person name="Andreopoulos B."/>
            <person name="Lipzen A."/>
            <person name="Chen C."/>
            <person name="Yanf M."/>
            <person name="Daum C."/>
            <person name="Ng V."/>
            <person name="Clum A."/>
            <person name="Ohm R."/>
            <person name="Martin F."/>
            <person name="Silar P."/>
            <person name="Natvig D."/>
            <person name="Lalanne C."/>
            <person name="Gautier V."/>
            <person name="Ament-Velasquez S.L."/>
            <person name="Kruys A."/>
            <person name="Hutchinson M.I."/>
            <person name="Powell A.J."/>
            <person name="Barry K."/>
            <person name="Miller A.N."/>
            <person name="Grigoriev I.V."/>
            <person name="Debuchy R."/>
            <person name="Gladieux P."/>
            <person name="Thoren M.H."/>
            <person name="Johannesson H."/>
        </authorList>
    </citation>
    <scope>NUCLEOTIDE SEQUENCE</scope>
    <source>
        <strain evidence="2">CBS 508.74</strain>
    </source>
</reference>
<evidence type="ECO:0000256" key="1">
    <source>
        <dbReference type="SAM" id="MobiDB-lite"/>
    </source>
</evidence>
<reference evidence="2" key="1">
    <citation type="journal article" date="2023" name="Mol. Phylogenet. Evol.">
        <title>Genome-scale phylogeny and comparative genomics of the fungal order Sordariales.</title>
        <authorList>
            <person name="Hensen N."/>
            <person name="Bonometti L."/>
            <person name="Westerberg I."/>
            <person name="Brannstrom I.O."/>
            <person name="Guillou S."/>
            <person name="Cros-Aarteil S."/>
            <person name="Calhoun S."/>
            <person name="Haridas S."/>
            <person name="Kuo A."/>
            <person name="Mondo S."/>
            <person name="Pangilinan J."/>
            <person name="Riley R."/>
            <person name="LaButti K."/>
            <person name="Andreopoulos B."/>
            <person name="Lipzen A."/>
            <person name="Chen C."/>
            <person name="Yan M."/>
            <person name="Daum C."/>
            <person name="Ng V."/>
            <person name="Clum A."/>
            <person name="Steindorff A."/>
            <person name="Ohm R.A."/>
            <person name="Martin F."/>
            <person name="Silar P."/>
            <person name="Natvig D.O."/>
            <person name="Lalanne C."/>
            <person name="Gautier V."/>
            <person name="Ament-Velasquez S.L."/>
            <person name="Kruys A."/>
            <person name="Hutchinson M.I."/>
            <person name="Powell A.J."/>
            <person name="Barry K."/>
            <person name="Miller A.N."/>
            <person name="Grigoriev I.V."/>
            <person name="Debuchy R."/>
            <person name="Gladieux P."/>
            <person name="Hiltunen Thoren M."/>
            <person name="Johannesson H."/>
        </authorList>
    </citation>
    <scope>NUCLEOTIDE SEQUENCE</scope>
    <source>
        <strain evidence="2">CBS 508.74</strain>
    </source>
</reference>
<keyword evidence="3" id="KW-1185">Reference proteome</keyword>
<feature type="compositionally biased region" description="Polar residues" evidence="1">
    <location>
        <begin position="290"/>
        <end position="303"/>
    </location>
</feature>
<feature type="region of interest" description="Disordered" evidence="1">
    <location>
        <begin position="257"/>
        <end position="283"/>
    </location>
</feature>
<dbReference type="EMBL" id="MU853341">
    <property type="protein sequence ID" value="KAK4112645.1"/>
    <property type="molecule type" value="Genomic_DNA"/>
</dbReference>
<comment type="caution">
    <text evidence="2">The sequence shown here is derived from an EMBL/GenBank/DDBJ whole genome shotgun (WGS) entry which is preliminary data.</text>
</comment>
<name>A0AAN6TEK7_9PEZI</name>